<dbReference type="InterPro" id="IPR000483">
    <property type="entry name" value="Cys-rich_flank_reg_C"/>
</dbReference>
<feature type="transmembrane region" description="Helical" evidence="4">
    <location>
        <begin position="548"/>
        <end position="573"/>
    </location>
</feature>
<dbReference type="InterPro" id="IPR032675">
    <property type="entry name" value="LRR_dom_sf"/>
</dbReference>
<dbReference type="InterPro" id="IPR010695">
    <property type="entry name" value="FAIM1"/>
</dbReference>
<protein>
    <submittedName>
        <fullName evidence="7">p-granule-associated protein</fullName>
    </submittedName>
</protein>
<evidence type="ECO:0000256" key="3">
    <source>
        <dbReference type="ARBA" id="ARBA00022737"/>
    </source>
</evidence>
<evidence type="ECO:0000256" key="5">
    <source>
        <dbReference type="SAM" id="SignalP"/>
    </source>
</evidence>
<evidence type="ECO:0000313" key="8">
    <source>
        <dbReference type="Proteomes" id="UP001558632"/>
    </source>
</evidence>
<keyword evidence="3" id="KW-0677">Repeat</keyword>
<keyword evidence="4" id="KW-0472">Membrane</keyword>
<keyword evidence="2 5" id="KW-0732">Signal</keyword>
<dbReference type="SUPFAM" id="SSF52047">
    <property type="entry name" value="RNI-like"/>
    <property type="match status" value="1"/>
</dbReference>
<dbReference type="PRINTS" id="PR00019">
    <property type="entry name" value="LEURICHRPT"/>
</dbReference>
<dbReference type="PANTHER" id="PTHR24373:SF370">
    <property type="entry name" value="FISH-LIPS, ISOFORM E"/>
    <property type="match status" value="1"/>
</dbReference>
<sequence>MTNEKIAQSLLLLCFASFVASGSIPHSSSSRVVVDVDVCTSINAILNVQGDACRCFASGVGSGGLHIAEHVVHLENNSSTILDPLPWIGCTRERMPAIYRALDALPNDTKLHKLWIWDSLVPVVPQKLFAKLQVKNLILEGSHVGQFFPNVFKNLGNSLEVLILKSNIIYRVDASLFEGLAYLRVLDLSSNQLSQLGPSSFGGNFSKLKTLNLHHNNISIIKEDAFRYLENLETLNLAYNNLQLVEVNVFNGLKNLRYLTLEGNNIERIALGAFDGLLHLQSLNLGQNALVTVHLPTLPNLRELLLNNNSFQRIGDIKVHSALQALESFYLDENEIVQLDANQFLSFPSMKVLSLASNRLSNLHPDAFKGCCSTLEVLSLQRNQIESLPDGLFASMGNLSKLFLSENNLTNLDENIFHGMEQLNVLSVSHNRLRAFHRRALVNFQALEKLYLNDNQLRTIDNTSLTDMPDSLYLLDLSDNPWRCDCELIWLAHWIREKGDVLVNDAMTQCVENSIQIKAIADDLISYCESGNGTVYGHLSRNDNSNDYWISVFGILLSVVSLLILASIALLYVQDGRLLAKYNDLKRIPSDMYVLLNRCHGNNDSDKYKCQHGSLFFLFFCCIAHEKASKKWKIFLEDVTSEELKQQFKRFGRRVIRVDGKEVFRRDWVFKLVGCETFVLHGVSCKIIIEASGIFAYQYTLEVNGKSFEKFSEQMRRALKIWEVKLNGFIYKICLEKEKLDVYVNGKIIESHGEFVDNGMAINFEFSQHIARIQSSKANAAKSGLIYQLFVDNKEVQCTDG</sequence>
<dbReference type="PANTHER" id="PTHR24373">
    <property type="entry name" value="SLIT RELATED LEUCINE-RICH REPEAT NEURONAL PROTEIN"/>
    <property type="match status" value="1"/>
</dbReference>
<evidence type="ECO:0000256" key="2">
    <source>
        <dbReference type="ARBA" id="ARBA00022729"/>
    </source>
</evidence>
<organism evidence="7 8">
    <name type="scientific">Trichinella spiralis</name>
    <name type="common">Trichina worm</name>
    <dbReference type="NCBI Taxonomy" id="6334"/>
    <lineage>
        <taxon>Eukaryota</taxon>
        <taxon>Metazoa</taxon>
        <taxon>Ecdysozoa</taxon>
        <taxon>Nematoda</taxon>
        <taxon>Enoplea</taxon>
        <taxon>Dorylaimia</taxon>
        <taxon>Trichinellida</taxon>
        <taxon>Trichinellidae</taxon>
        <taxon>Trichinella</taxon>
    </lineage>
</organism>
<proteinExistence type="predicted"/>
<dbReference type="InterPro" id="IPR001611">
    <property type="entry name" value="Leu-rich_rpt"/>
</dbReference>
<dbReference type="SMART" id="SM00365">
    <property type="entry name" value="LRR_SD22"/>
    <property type="match status" value="5"/>
</dbReference>
<name>A0ABR3KHF6_TRISP</name>
<dbReference type="Pfam" id="PF06905">
    <property type="entry name" value="FAIM1"/>
    <property type="match status" value="1"/>
</dbReference>
<dbReference type="EMBL" id="JBEUSY010000340">
    <property type="protein sequence ID" value="KAL1237526.1"/>
    <property type="molecule type" value="Genomic_DNA"/>
</dbReference>
<dbReference type="SMART" id="SM00082">
    <property type="entry name" value="LRRCT"/>
    <property type="match status" value="1"/>
</dbReference>
<dbReference type="Proteomes" id="UP001558632">
    <property type="component" value="Unassembled WGS sequence"/>
</dbReference>
<reference evidence="7 8" key="1">
    <citation type="submission" date="2024-07" db="EMBL/GenBank/DDBJ databases">
        <title>Enhanced genomic and transcriptomic resources for Trichinella pseudospiralis and T. spiralis underpin the discovery of pronounced molecular differences between stages and species.</title>
        <authorList>
            <person name="Pasi K.K."/>
            <person name="La Rosa G."/>
            <person name="Gomez-Morales M.A."/>
            <person name="Tosini F."/>
            <person name="Sumanam S."/>
            <person name="Young N.D."/>
            <person name="Chang B.C."/>
            <person name="Robin G.B."/>
        </authorList>
    </citation>
    <scope>NUCLEOTIDE SEQUENCE [LARGE SCALE GENOMIC DNA]</scope>
    <source>
        <strain evidence="7">ISS534</strain>
    </source>
</reference>
<feature type="domain" description="LRRCT" evidence="6">
    <location>
        <begin position="480"/>
        <end position="529"/>
    </location>
</feature>
<accession>A0ABR3KHF6</accession>
<dbReference type="InterPro" id="IPR003591">
    <property type="entry name" value="Leu-rich_rpt_typical-subtyp"/>
</dbReference>
<keyword evidence="1" id="KW-0433">Leucine-rich repeat</keyword>
<dbReference type="InterPro" id="IPR038513">
    <property type="entry name" value="FAIM1_dom_sf"/>
</dbReference>
<keyword evidence="4" id="KW-0812">Transmembrane</keyword>
<dbReference type="SUPFAM" id="SSF52058">
    <property type="entry name" value="L domain-like"/>
    <property type="match status" value="1"/>
</dbReference>
<feature type="chain" id="PRO_5046345473" evidence="5">
    <location>
        <begin position="22"/>
        <end position="801"/>
    </location>
</feature>
<keyword evidence="4" id="KW-1133">Transmembrane helix</keyword>
<keyword evidence="8" id="KW-1185">Reference proteome</keyword>
<evidence type="ECO:0000313" key="7">
    <source>
        <dbReference type="EMBL" id="KAL1237526.1"/>
    </source>
</evidence>
<dbReference type="InterPro" id="IPR050328">
    <property type="entry name" value="Dev_Immune_Receptor"/>
</dbReference>
<dbReference type="Gene3D" id="3.80.10.10">
    <property type="entry name" value="Ribonuclease Inhibitor"/>
    <property type="match status" value="3"/>
</dbReference>
<gene>
    <name evidence="7" type="ORF">TSPI_02371</name>
</gene>
<dbReference type="SMART" id="SM00369">
    <property type="entry name" value="LRR_TYP"/>
    <property type="match status" value="11"/>
</dbReference>
<comment type="caution">
    <text evidence="7">The sequence shown here is derived from an EMBL/GenBank/DDBJ whole genome shotgun (WGS) entry which is preliminary data.</text>
</comment>
<dbReference type="PROSITE" id="PS51450">
    <property type="entry name" value="LRR"/>
    <property type="match status" value="4"/>
</dbReference>
<evidence type="ECO:0000256" key="4">
    <source>
        <dbReference type="SAM" id="Phobius"/>
    </source>
</evidence>
<dbReference type="Pfam" id="PF13855">
    <property type="entry name" value="LRR_8"/>
    <property type="match status" value="4"/>
</dbReference>
<dbReference type="Gene3D" id="2.40.128.180">
    <property type="match status" value="2"/>
</dbReference>
<evidence type="ECO:0000256" key="1">
    <source>
        <dbReference type="ARBA" id="ARBA00022614"/>
    </source>
</evidence>
<evidence type="ECO:0000259" key="6">
    <source>
        <dbReference type="SMART" id="SM00082"/>
    </source>
</evidence>
<feature type="signal peptide" evidence="5">
    <location>
        <begin position="1"/>
        <end position="21"/>
    </location>
</feature>